<dbReference type="InterPro" id="IPR016025">
    <property type="entry name" value="Clathrin_H-chain_N"/>
</dbReference>
<dbReference type="GO" id="GO:0006898">
    <property type="term" value="P:receptor-mediated endocytosis"/>
    <property type="evidence" value="ECO:0007669"/>
    <property type="project" value="TreeGrafter"/>
</dbReference>
<proteinExistence type="predicted"/>
<dbReference type="GO" id="GO:0030130">
    <property type="term" value="C:clathrin coat of trans-Golgi network vesicle"/>
    <property type="evidence" value="ECO:0007669"/>
    <property type="project" value="InterPro"/>
</dbReference>
<dbReference type="EMBL" id="CH408077">
    <property type="protein sequence ID" value="EEQ37607.1"/>
    <property type="molecule type" value="Genomic_DNA"/>
</dbReference>
<dbReference type="GO" id="GO:0005829">
    <property type="term" value="C:cytosol"/>
    <property type="evidence" value="ECO:0007669"/>
    <property type="project" value="GOC"/>
</dbReference>
<evidence type="ECO:0000313" key="2">
    <source>
        <dbReference type="Proteomes" id="UP000007703"/>
    </source>
</evidence>
<dbReference type="GO" id="GO:0030479">
    <property type="term" value="C:actin cortical patch"/>
    <property type="evidence" value="ECO:0007669"/>
    <property type="project" value="TreeGrafter"/>
</dbReference>
<dbReference type="GO" id="GO:0032051">
    <property type="term" value="F:clathrin light chain binding"/>
    <property type="evidence" value="ECO:0007669"/>
    <property type="project" value="TreeGrafter"/>
</dbReference>
<dbReference type="Proteomes" id="UP000007703">
    <property type="component" value="Unassembled WGS sequence"/>
</dbReference>
<dbReference type="PANTHER" id="PTHR10292:SF1">
    <property type="entry name" value="CLATHRIN HEAVY CHAIN"/>
    <property type="match status" value="1"/>
</dbReference>
<reference evidence="1 2" key="1">
    <citation type="journal article" date="2009" name="Nature">
        <title>Evolution of pathogenicity and sexual reproduction in eight Candida genomes.</title>
        <authorList>
            <person name="Butler G."/>
            <person name="Rasmussen M.D."/>
            <person name="Lin M.F."/>
            <person name="Santos M.A."/>
            <person name="Sakthikumar S."/>
            <person name="Munro C.A."/>
            <person name="Rheinbay E."/>
            <person name="Grabherr M."/>
            <person name="Forche A."/>
            <person name="Reedy J.L."/>
            <person name="Agrafioti I."/>
            <person name="Arnaud M.B."/>
            <person name="Bates S."/>
            <person name="Brown A.J."/>
            <person name="Brunke S."/>
            <person name="Costanzo M.C."/>
            <person name="Fitzpatrick D.A."/>
            <person name="de Groot P.W."/>
            <person name="Harris D."/>
            <person name="Hoyer L.L."/>
            <person name="Hube B."/>
            <person name="Klis F.M."/>
            <person name="Kodira C."/>
            <person name="Lennard N."/>
            <person name="Logue M.E."/>
            <person name="Martin R."/>
            <person name="Neiman A.M."/>
            <person name="Nikolaou E."/>
            <person name="Quail M.A."/>
            <person name="Quinn J."/>
            <person name="Santos M.C."/>
            <person name="Schmitzberger F.F."/>
            <person name="Sherlock G."/>
            <person name="Shah P."/>
            <person name="Silverstein K.A."/>
            <person name="Skrzypek M.S."/>
            <person name="Soll D."/>
            <person name="Staggs R."/>
            <person name="Stansfield I."/>
            <person name="Stumpf M.P."/>
            <person name="Sudbery P.E."/>
            <person name="Srikantha T."/>
            <person name="Zeng Q."/>
            <person name="Berman J."/>
            <person name="Berriman M."/>
            <person name="Heitman J."/>
            <person name="Gow N.A."/>
            <person name="Lorenz M.C."/>
            <person name="Birren B.W."/>
            <person name="Kellis M."/>
            <person name="Cuomo C.A."/>
        </authorList>
    </citation>
    <scope>NUCLEOTIDE SEQUENCE [LARGE SCALE GENOMIC DNA]</scope>
    <source>
        <strain evidence="1 2">ATCC 42720</strain>
    </source>
</reference>
<evidence type="ECO:0000313" key="1">
    <source>
        <dbReference type="EMBL" id="EEQ37607.1"/>
    </source>
</evidence>
<gene>
    <name evidence="1" type="ORF">CLUG_01730</name>
</gene>
<evidence type="ECO:0008006" key="3">
    <source>
        <dbReference type="Google" id="ProtNLM"/>
    </source>
</evidence>
<dbReference type="AlphaFoldDB" id="C4Y0J8"/>
<dbReference type="VEuPathDB" id="FungiDB:CLUG_01730"/>
<dbReference type="GO" id="GO:0005198">
    <property type="term" value="F:structural molecule activity"/>
    <property type="evidence" value="ECO:0007669"/>
    <property type="project" value="InterPro"/>
</dbReference>
<dbReference type="GO" id="GO:0030132">
    <property type="term" value="C:clathrin coat of coated pit"/>
    <property type="evidence" value="ECO:0007669"/>
    <property type="project" value="InterPro"/>
</dbReference>
<protein>
    <recommendedName>
        <fullName evidence="3">Clathrin heavy chain</fullName>
    </recommendedName>
</protein>
<accession>C4Y0J8</accession>
<dbReference type="SUPFAM" id="SSF50989">
    <property type="entry name" value="Clathrin heavy-chain terminal domain"/>
    <property type="match status" value="1"/>
</dbReference>
<dbReference type="PANTHER" id="PTHR10292">
    <property type="entry name" value="CLATHRIN HEAVY CHAIN RELATED"/>
    <property type="match status" value="1"/>
</dbReference>
<dbReference type="GO" id="GO:0006886">
    <property type="term" value="P:intracellular protein transport"/>
    <property type="evidence" value="ECO:0007669"/>
    <property type="project" value="InterPro"/>
</dbReference>
<organism evidence="1 2">
    <name type="scientific">Clavispora lusitaniae (strain ATCC 42720)</name>
    <name type="common">Yeast</name>
    <name type="synonym">Candida lusitaniae</name>
    <dbReference type="NCBI Taxonomy" id="306902"/>
    <lineage>
        <taxon>Eukaryota</taxon>
        <taxon>Fungi</taxon>
        <taxon>Dikarya</taxon>
        <taxon>Ascomycota</taxon>
        <taxon>Saccharomycotina</taxon>
        <taxon>Pichiomycetes</taxon>
        <taxon>Metschnikowiaceae</taxon>
        <taxon>Clavispora</taxon>
    </lineage>
</organism>
<dbReference type="STRING" id="306902.C4Y0J8"/>
<dbReference type="HOGENOM" id="CLU_086470_1_0_1"/>
<dbReference type="Gene3D" id="2.130.10.110">
    <property type="entry name" value="Clathrin heavy-chain terminal domain"/>
    <property type="match status" value="1"/>
</dbReference>
<dbReference type="GO" id="GO:0071439">
    <property type="term" value="C:clathrin complex"/>
    <property type="evidence" value="ECO:0007669"/>
    <property type="project" value="TreeGrafter"/>
</dbReference>
<name>C4Y0J8_CLAL4</name>
<dbReference type="InParanoid" id="C4Y0J8"/>
<dbReference type="KEGG" id="clu:CLUG_01730"/>
<dbReference type="GO" id="GO:0006895">
    <property type="term" value="P:Golgi to endosome transport"/>
    <property type="evidence" value="ECO:0007669"/>
    <property type="project" value="TreeGrafter"/>
</dbReference>
<sequence length="196" mass="21880">MSDIPINFTQLSELTQLGISPQSLDFKSTTLESDHYICVRESGAQGNTVAIVDLHNNFEVTRKNMSADNAIMHPKENVIALRANGTALQIFNLGTKQRLKSHTIESPVVLWKWLTDDVLGLVTATDIYIWSIFDGTNNGPVKLTDRHHSLNNCQIINFVAEPDLNWFAVTGIAQEDGRIAGHIQLYSKARNCVARY</sequence>